<comment type="caution">
    <text evidence="2">The sequence shown here is derived from an EMBL/GenBank/DDBJ whole genome shotgun (WGS) entry which is preliminary data.</text>
</comment>
<dbReference type="STRING" id="991.IW20_00515"/>
<dbReference type="OrthoDB" id="3182597at2"/>
<keyword evidence="1" id="KW-1133">Transmembrane helix</keyword>
<dbReference type="eggNOG" id="COG1594">
    <property type="taxonomic scope" value="Bacteria"/>
</dbReference>
<evidence type="ECO:0000313" key="5">
    <source>
        <dbReference type="Proteomes" id="UP000198424"/>
    </source>
</evidence>
<keyword evidence="1" id="KW-0812">Transmembrane</keyword>
<dbReference type="Proteomes" id="UP000198424">
    <property type="component" value="Unassembled WGS sequence"/>
</dbReference>
<dbReference type="RefSeq" id="WP_035617421.1">
    <property type="nucleotide sequence ID" value="NZ_JBEWQG010000016.1"/>
</dbReference>
<dbReference type="EMBL" id="JPRM01000001">
    <property type="protein sequence ID" value="KFF20276.1"/>
    <property type="molecule type" value="Genomic_DNA"/>
</dbReference>
<keyword evidence="5" id="KW-1185">Reference proteome</keyword>
<keyword evidence="1" id="KW-0472">Membrane</keyword>
<dbReference type="NCBIfam" id="TIGR01053">
    <property type="entry name" value="LSD1"/>
    <property type="match status" value="1"/>
</dbReference>
<protein>
    <recommendedName>
        <fullName evidence="6">DNA helicase PriA</fullName>
    </recommendedName>
</protein>
<reference evidence="3 5" key="2">
    <citation type="submission" date="2016-11" db="EMBL/GenBank/DDBJ databases">
        <title>Whole genomes of Flavobacteriaceae.</title>
        <authorList>
            <person name="Stine C."/>
            <person name="Li C."/>
            <person name="Tadesse D."/>
        </authorList>
    </citation>
    <scope>NUCLEOTIDE SEQUENCE [LARGE SCALE GENOMIC DNA]</scope>
    <source>
        <strain evidence="3 5">ATCC 29551</strain>
    </source>
</reference>
<dbReference type="EMBL" id="MUGY01000001">
    <property type="protein sequence ID" value="OXA98433.1"/>
    <property type="molecule type" value="Genomic_DNA"/>
</dbReference>
<accession>A0A086AUB2</accession>
<gene>
    <name evidence="3" type="ORF">B0A62_01140</name>
    <name evidence="2" type="ORF">IW20_00515</name>
</gene>
<feature type="transmembrane region" description="Helical" evidence="1">
    <location>
        <begin position="329"/>
        <end position="352"/>
    </location>
</feature>
<evidence type="ECO:0008006" key="6">
    <source>
        <dbReference type="Google" id="ProtNLM"/>
    </source>
</evidence>
<organism evidence="2 4">
    <name type="scientific">Flavobacterium hydatis</name>
    <name type="common">Cytophaga aquatilis</name>
    <dbReference type="NCBI Taxonomy" id="991"/>
    <lineage>
        <taxon>Bacteria</taxon>
        <taxon>Pseudomonadati</taxon>
        <taxon>Bacteroidota</taxon>
        <taxon>Flavobacteriia</taxon>
        <taxon>Flavobacteriales</taxon>
        <taxon>Flavobacteriaceae</taxon>
        <taxon>Flavobacterium</taxon>
    </lineage>
</organism>
<proteinExistence type="predicted"/>
<dbReference type="AlphaFoldDB" id="A0A086AUB2"/>
<evidence type="ECO:0000256" key="1">
    <source>
        <dbReference type="SAM" id="Phobius"/>
    </source>
</evidence>
<evidence type="ECO:0000313" key="3">
    <source>
        <dbReference type="EMBL" id="OXA98433.1"/>
    </source>
</evidence>
<dbReference type="Proteomes" id="UP000028712">
    <property type="component" value="Unassembled WGS sequence"/>
</dbReference>
<sequence length="355" mass="39819">MENAEIKNETLKAFDCSNCGAGLKYKPGTTTLMCEYCNTKNIIPQEQTIIKENDFVAYLEKLESENSVVEETLQCKSCGAASTININSKSSDCPYCSTPLIDASTKEDRAIKPQYLLPFKIDKQKAAQLGYNWAKNTWFTKKIQPSFIDLSAVYVPHWTFDVQTNTNYALEKKQVNGNNTYLQSTSGNLSLFFDDVVVPASGTVDANLLAKVGPWITKNLVNTNDQYLSDYIVEKYKLGLKQGFYVGKRAVDEAIRSKISSQFGIGSNITIKSIQSQYNDIKFKHILLPLYVATYDYNGQKNIFYVNGNTGAVAGIRPKSPIFLFLKKIAFVIILIIGFFTMLIILLTWLGFMAQ</sequence>
<name>A0A086AUB2_FLAHY</name>
<evidence type="ECO:0000313" key="2">
    <source>
        <dbReference type="EMBL" id="KFF20276.1"/>
    </source>
</evidence>
<evidence type="ECO:0000313" key="4">
    <source>
        <dbReference type="Proteomes" id="UP000028712"/>
    </source>
</evidence>
<reference evidence="2 4" key="1">
    <citation type="submission" date="2014-07" db="EMBL/GenBank/DDBJ databases">
        <title>Genome of Flavobacterium hydatis DSM 2063.</title>
        <authorList>
            <person name="Pipes S.E."/>
            <person name="Stropko S.J."/>
            <person name="Newman J.D."/>
        </authorList>
    </citation>
    <scope>NUCLEOTIDE SEQUENCE [LARGE SCALE GENOMIC DNA]</scope>
    <source>
        <strain evidence="2 4">DSM 2063</strain>
    </source>
</reference>